<evidence type="ECO:0000313" key="1">
    <source>
        <dbReference type="EMBL" id="PRY40546.1"/>
    </source>
</evidence>
<reference evidence="1 2" key="1">
    <citation type="submission" date="2018-03" db="EMBL/GenBank/DDBJ databases">
        <title>Genomic Encyclopedia of Archaeal and Bacterial Type Strains, Phase II (KMG-II): from individual species to whole genera.</title>
        <authorList>
            <person name="Goeker M."/>
        </authorList>
    </citation>
    <scope>NUCLEOTIDE SEQUENCE [LARGE SCALE GENOMIC DNA]</scope>
    <source>
        <strain evidence="1 2">DSM 44720</strain>
    </source>
</reference>
<sequence>MPRLNRNRTVGRRWCEGEWVAVGGLGGLLLHSAATDYYPAVRLGLWDDAPPTIPGGRDHVLEVTCPSEVAGS</sequence>
<comment type="caution">
    <text evidence="1">The sequence shown here is derived from an EMBL/GenBank/DDBJ whole genome shotgun (WGS) entry which is preliminary data.</text>
</comment>
<dbReference type="EMBL" id="PVTF01000006">
    <property type="protein sequence ID" value="PRY40546.1"/>
    <property type="molecule type" value="Genomic_DNA"/>
</dbReference>
<evidence type="ECO:0000313" key="2">
    <source>
        <dbReference type="Proteomes" id="UP000239494"/>
    </source>
</evidence>
<proteinExistence type="predicted"/>
<name>A0A2T0T4E5_9PSEU</name>
<dbReference type="AlphaFoldDB" id="A0A2T0T4E5"/>
<organism evidence="1 2">
    <name type="scientific">Umezawaea tangerina</name>
    <dbReference type="NCBI Taxonomy" id="84725"/>
    <lineage>
        <taxon>Bacteria</taxon>
        <taxon>Bacillati</taxon>
        <taxon>Actinomycetota</taxon>
        <taxon>Actinomycetes</taxon>
        <taxon>Pseudonocardiales</taxon>
        <taxon>Pseudonocardiaceae</taxon>
        <taxon>Umezawaea</taxon>
    </lineage>
</organism>
<protein>
    <submittedName>
        <fullName evidence="1">Uncharacterized protein</fullName>
    </submittedName>
</protein>
<accession>A0A2T0T4E5</accession>
<dbReference type="Proteomes" id="UP000239494">
    <property type="component" value="Unassembled WGS sequence"/>
</dbReference>
<gene>
    <name evidence="1" type="ORF">CLV43_106283</name>
</gene>
<keyword evidence="2" id="KW-1185">Reference proteome</keyword>